<evidence type="ECO:0000256" key="2">
    <source>
        <dbReference type="ARBA" id="ARBA00012175"/>
    </source>
</evidence>
<evidence type="ECO:0000256" key="3">
    <source>
        <dbReference type="ARBA" id="ARBA00022723"/>
    </source>
</evidence>
<evidence type="ECO:0000256" key="6">
    <source>
        <dbReference type="ARBA" id="ARBA00037114"/>
    </source>
</evidence>
<evidence type="ECO:0000256" key="7">
    <source>
        <dbReference type="RuleBase" id="RU362111"/>
    </source>
</evidence>
<sequence>MAGGRKVSFVQHVRHLLARKKPPYKHIVQIGDPVLRKKCKEIPRNEILKPTNQHLISELVKMMRSRHLYSLSAPQIGVPLKIFVAELTDLKLHSNAPEKISMETFPLKIFINPRMEVIDDKVCVELESCHSLHSYSAQVPRFKSVHVRGFDKHGEAIEWLASGWSARVIQHEYDHMDGIMYIDKMNTKTFSDINWQLYNYQGKLHW</sequence>
<evidence type="ECO:0000256" key="4">
    <source>
        <dbReference type="ARBA" id="ARBA00022801"/>
    </source>
</evidence>
<dbReference type="PIRSF" id="PIRSF004749">
    <property type="entry name" value="Pep_def"/>
    <property type="match status" value="1"/>
</dbReference>
<keyword evidence="9" id="KW-1185">Reference proteome</keyword>
<dbReference type="EMBL" id="CAWYQH010000090">
    <property type="protein sequence ID" value="CAK8682368.1"/>
    <property type="molecule type" value="Genomic_DNA"/>
</dbReference>
<accession>A0ABP0FUP5</accession>
<organism evidence="8 9">
    <name type="scientific">Clavelina lepadiformis</name>
    <name type="common">Light-bulb sea squirt</name>
    <name type="synonym">Ascidia lepadiformis</name>
    <dbReference type="NCBI Taxonomy" id="159417"/>
    <lineage>
        <taxon>Eukaryota</taxon>
        <taxon>Metazoa</taxon>
        <taxon>Chordata</taxon>
        <taxon>Tunicata</taxon>
        <taxon>Ascidiacea</taxon>
        <taxon>Aplousobranchia</taxon>
        <taxon>Clavelinidae</taxon>
        <taxon>Clavelina</taxon>
    </lineage>
</organism>
<dbReference type="HAMAP" id="MF_00163">
    <property type="entry name" value="Pep_deformylase"/>
    <property type="match status" value="1"/>
</dbReference>
<comment type="catalytic activity">
    <reaction evidence="7">
        <text>N-terminal N-formyl-L-methionyl-[peptide] + H2O = N-terminal L-methionyl-[peptide] + formate</text>
        <dbReference type="Rhea" id="RHEA:24420"/>
        <dbReference type="Rhea" id="RHEA-COMP:10639"/>
        <dbReference type="Rhea" id="RHEA-COMP:10640"/>
        <dbReference type="ChEBI" id="CHEBI:15377"/>
        <dbReference type="ChEBI" id="CHEBI:15740"/>
        <dbReference type="ChEBI" id="CHEBI:49298"/>
        <dbReference type="ChEBI" id="CHEBI:64731"/>
        <dbReference type="EC" id="3.5.1.88"/>
    </reaction>
</comment>
<dbReference type="Proteomes" id="UP001642483">
    <property type="component" value="Unassembled WGS sequence"/>
</dbReference>
<evidence type="ECO:0000256" key="1">
    <source>
        <dbReference type="ARBA" id="ARBA00010759"/>
    </source>
</evidence>
<reference evidence="8 9" key="1">
    <citation type="submission" date="2024-02" db="EMBL/GenBank/DDBJ databases">
        <authorList>
            <person name="Daric V."/>
            <person name="Darras S."/>
        </authorList>
    </citation>
    <scope>NUCLEOTIDE SEQUENCE [LARGE SCALE GENOMIC DNA]</scope>
</reference>
<gene>
    <name evidence="8" type="ORF">CVLEPA_LOCUS13039</name>
</gene>
<dbReference type="InterPro" id="IPR023635">
    <property type="entry name" value="Peptide_deformylase"/>
</dbReference>
<comment type="similarity">
    <text evidence="1 7">Belongs to the polypeptide deformylase family.</text>
</comment>
<keyword evidence="3 7" id="KW-0479">Metal-binding</keyword>
<evidence type="ECO:0000256" key="5">
    <source>
        <dbReference type="ARBA" id="ARBA00022917"/>
    </source>
</evidence>
<protein>
    <recommendedName>
        <fullName evidence="2 7">Peptide deformylase</fullName>
        <ecNumber evidence="2 7">3.5.1.88</ecNumber>
    </recommendedName>
</protein>
<keyword evidence="5 7" id="KW-0648">Protein biosynthesis</keyword>
<dbReference type="EC" id="3.5.1.88" evidence="2 7"/>
<dbReference type="PRINTS" id="PR01576">
    <property type="entry name" value="PDEFORMYLASE"/>
</dbReference>
<dbReference type="InterPro" id="IPR036821">
    <property type="entry name" value="Peptide_deformylase_sf"/>
</dbReference>
<evidence type="ECO:0000313" key="9">
    <source>
        <dbReference type="Proteomes" id="UP001642483"/>
    </source>
</evidence>
<dbReference type="CDD" id="cd00487">
    <property type="entry name" value="Pep_deformylase"/>
    <property type="match status" value="1"/>
</dbReference>
<comment type="caution">
    <text evidence="8">The sequence shown here is derived from an EMBL/GenBank/DDBJ whole genome shotgun (WGS) entry which is preliminary data.</text>
</comment>
<name>A0ABP0FUP5_CLALP</name>
<dbReference type="PANTHER" id="PTHR10458:SF2">
    <property type="entry name" value="PEPTIDE DEFORMYLASE, MITOCHONDRIAL"/>
    <property type="match status" value="1"/>
</dbReference>
<dbReference type="SUPFAM" id="SSF56420">
    <property type="entry name" value="Peptide deformylase"/>
    <property type="match status" value="1"/>
</dbReference>
<dbReference type="Pfam" id="PF01327">
    <property type="entry name" value="Pep_deformylase"/>
    <property type="match status" value="1"/>
</dbReference>
<proteinExistence type="inferred from homology"/>
<comment type="function">
    <text evidence="6 7">Removes the formyl group from the N-terminal Met of newly synthesized proteins.</text>
</comment>
<dbReference type="Gene3D" id="3.90.45.10">
    <property type="entry name" value="Peptide deformylase"/>
    <property type="match status" value="1"/>
</dbReference>
<dbReference type="PANTHER" id="PTHR10458">
    <property type="entry name" value="PEPTIDE DEFORMYLASE"/>
    <property type="match status" value="1"/>
</dbReference>
<dbReference type="NCBIfam" id="NF001159">
    <property type="entry name" value="PRK00150.1-3"/>
    <property type="match status" value="1"/>
</dbReference>
<evidence type="ECO:0000313" key="8">
    <source>
        <dbReference type="EMBL" id="CAK8682368.1"/>
    </source>
</evidence>
<keyword evidence="4 7" id="KW-0378">Hydrolase</keyword>